<keyword evidence="4" id="KW-1185">Reference proteome</keyword>
<reference evidence="2" key="2">
    <citation type="submission" date="2021-05" db="EMBL/GenBank/DDBJ databases">
        <title>Molecular characterization for Shewanella algae harboring chromosomal blaOXA-55-like strains isolated from clinical and environment sample.</title>
        <authorList>
            <person name="Ohama Y."/>
            <person name="Aoki K."/>
            <person name="Harada S."/>
            <person name="Moriya K."/>
            <person name="Ishii Y."/>
            <person name="Tateda K."/>
        </authorList>
    </citation>
    <scope>NUCLEOTIDE SEQUENCE</scope>
    <source>
        <strain evidence="2">TUM17379</strain>
    </source>
</reference>
<dbReference type="EMBL" id="AP024613">
    <property type="protein sequence ID" value="BCV44091.1"/>
    <property type="molecule type" value="Genomic_DNA"/>
</dbReference>
<dbReference type="PRINTS" id="PR00598">
    <property type="entry name" value="HTHMARR"/>
</dbReference>
<proteinExistence type="predicted"/>
<sequence>MTQPITASIALAITEIHSQLQRSLAGRLSLHGISFSEFLVLRQLAKAEGNKLRRIDLAQGAGLSASGITRLLNPMEKIGLVEKEAASRDARVSLVALTPAGAKIFAEAEVSFQQVADEFMSRLSEQEQQLWLSLLHKLGA</sequence>
<dbReference type="PANTHER" id="PTHR33164">
    <property type="entry name" value="TRANSCRIPTIONAL REGULATOR, MARR FAMILY"/>
    <property type="match status" value="1"/>
</dbReference>
<dbReference type="InterPro" id="IPR039422">
    <property type="entry name" value="MarR/SlyA-like"/>
</dbReference>
<evidence type="ECO:0000313" key="4">
    <source>
        <dbReference type="Proteomes" id="UP000254069"/>
    </source>
</evidence>
<dbReference type="GeneID" id="93808157"/>
<dbReference type="SUPFAM" id="SSF46785">
    <property type="entry name" value="Winged helix' DNA-binding domain"/>
    <property type="match status" value="1"/>
</dbReference>
<dbReference type="GO" id="GO:0006950">
    <property type="term" value="P:response to stress"/>
    <property type="evidence" value="ECO:0007669"/>
    <property type="project" value="TreeGrafter"/>
</dbReference>
<dbReference type="KEGG" id="salg:BS332_12915"/>
<accession>A0A379YTN4</accession>
<gene>
    <name evidence="3" type="ORF">NCTC10738_00472</name>
    <name evidence="2" type="ORF">TUM17379_11090</name>
</gene>
<dbReference type="Pfam" id="PF12802">
    <property type="entry name" value="MarR_2"/>
    <property type="match status" value="1"/>
</dbReference>
<dbReference type="SMART" id="SM00347">
    <property type="entry name" value="HTH_MARR"/>
    <property type="match status" value="1"/>
</dbReference>
<dbReference type="RefSeq" id="WP_037436687.1">
    <property type="nucleotide sequence ID" value="NZ_AP024613.1"/>
</dbReference>
<dbReference type="InterPro" id="IPR036390">
    <property type="entry name" value="WH_DNA-bd_sf"/>
</dbReference>
<dbReference type="EMBL" id="UGYO01000001">
    <property type="protein sequence ID" value="SUI49646.1"/>
    <property type="molecule type" value="Genomic_DNA"/>
</dbReference>
<evidence type="ECO:0000313" key="3">
    <source>
        <dbReference type="EMBL" id="SUI49646.1"/>
    </source>
</evidence>
<dbReference type="Proteomes" id="UP000254069">
    <property type="component" value="Unassembled WGS sequence"/>
</dbReference>
<evidence type="ECO:0000259" key="1">
    <source>
        <dbReference type="PROSITE" id="PS50995"/>
    </source>
</evidence>
<feature type="domain" description="HTH marR-type" evidence="1">
    <location>
        <begin position="1"/>
        <end position="140"/>
    </location>
</feature>
<dbReference type="Gene3D" id="1.10.10.10">
    <property type="entry name" value="Winged helix-like DNA-binding domain superfamily/Winged helix DNA-binding domain"/>
    <property type="match status" value="1"/>
</dbReference>
<organism evidence="3 4">
    <name type="scientific">Shewanella algae</name>
    <dbReference type="NCBI Taxonomy" id="38313"/>
    <lineage>
        <taxon>Bacteria</taxon>
        <taxon>Pseudomonadati</taxon>
        <taxon>Pseudomonadota</taxon>
        <taxon>Gammaproteobacteria</taxon>
        <taxon>Alteromonadales</taxon>
        <taxon>Shewanellaceae</taxon>
        <taxon>Shewanella</taxon>
    </lineage>
</organism>
<dbReference type="InterPro" id="IPR000835">
    <property type="entry name" value="HTH_MarR-typ"/>
</dbReference>
<reference evidence="3 4" key="1">
    <citation type="submission" date="2018-06" db="EMBL/GenBank/DDBJ databases">
        <authorList>
            <consortium name="Pathogen Informatics"/>
            <person name="Doyle S."/>
        </authorList>
    </citation>
    <scope>NUCLEOTIDE SEQUENCE [LARGE SCALE GENOMIC DNA]</scope>
    <source>
        <strain evidence="3 4">NCTC10738</strain>
    </source>
</reference>
<protein>
    <submittedName>
        <fullName evidence="3">Transcriptional regulator SlyA</fullName>
    </submittedName>
</protein>
<dbReference type="InterPro" id="IPR036388">
    <property type="entry name" value="WH-like_DNA-bd_sf"/>
</dbReference>
<dbReference type="GO" id="GO:0003700">
    <property type="term" value="F:DNA-binding transcription factor activity"/>
    <property type="evidence" value="ECO:0007669"/>
    <property type="project" value="InterPro"/>
</dbReference>
<dbReference type="PANTHER" id="PTHR33164:SF43">
    <property type="entry name" value="HTH-TYPE TRANSCRIPTIONAL REPRESSOR YETL"/>
    <property type="match status" value="1"/>
</dbReference>
<dbReference type="Proteomes" id="UP000825078">
    <property type="component" value="Chromosome"/>
</dbReference>
<evidence type="ECO:0000313" key="2">
    <source>
        <dbReference type="EMBL" id="BCV44091.1"/>
    </source>
</evidence>
<name>A0A379YTN4_9GAMM</name>
<dbReference type="AlphaFoldDB" id="A0A379YTN4"/>
<dbReference type="PROSITE" id="PS50995">
    <property type="entry name" value="HTH_MARR_2"/>
    <property type="match status" value="1"/>
</dbReference>